<reference evidence="4 5" key="1">
    <citation type="journal article" date="2016" name="Nat. Commun.">
        <title>Thousands of microbial genomes shed light on interconnected biogeochemical processes in an aquifer system.</title>
        <authorList>
            <person name="Anantharaman K."/>
            <person name="Brown C.T."/>
            <person name="Hug L.A."/>
            <person name="Sharon I."/>
            <person name="Castelle C.J."/>
            <person name="Probst A.J."/>
            <person name="Thomas B.C."/>
            <person name="Singh A."/>
            <person name="Wilkins M.J."/>
            <person name="Karaoz U."/>
            <person name="Brodie E.L."/>
            <person name="Williams K.H."/>
            <person name="Hubbard S.S."/>
            <person name="Banfield J.F."/>
        </authorList>
    </citation>
    <scope>NUCLEOTIDE SEQUENCE [LARGE SCALE GENOMIC DNA]</scope>
</reference>
<gene>
    <name evidence="4" type="ORF">A3B21_02950</name>
</gene>
<dbReference type="Gene3D" id="3.40.50.2300">
    <property type="match status" value="1"/>
</dbReference>
<feature type="modified residue" description="4-aspartylphosphate" evidence="2">
    <location>
        <position position="57"/>
    </location>
</feature>
<dbReference type="STRING" id="1802401.A3B21_02950"/>
<dbReference type="GO" id="GO:0000160">
    <property type="term" value="P:phosphorelay signal transduction system"/>
    <property type="evidence" value="ECO:0007669"/>
    <property type="project" value="InterPro"/>
</dbReference>
<feature type="domain" description="Response regulatory" evidence="3">
    <location>
        <begin position="8"/>
        <end position="125"/>
    </location>
</feature>
<organism evidence="4 5">
    <name type="scientific">Candidatus Uhrbacteria bacterium RIFCSPLOWO2_01_FULL_47_24</name>
    <dbReference type="NCBI Taxonomy" id="1802401"/>
    <lineage>
        <taxon>Bacteria</taxon>
        <taxon>Candidatus Uhriibacteriota</taxon>
    </lineage>
</organism>
<dbReference type="InterPro" id="IPR050595">
    <property type="entry name" value="Bact_response_regulator"/>
</dbReference>
<evidence type="ECO:0000256" key="2">
    <source>
        <dbReference type="PROSITE-ProRule" id="PRU00169"/>
    </source>
</evidence>
<proteinExistence type="predicted"/>
<sequence length="130" mass="14122">MAQGTKMKILIVEDDTFLAGIYANKFEKEGFEVALATDGEMALKLAKKEAPHIILLDILLPKLDGFEVLEKLKSDAGTKAIPVILLTNLGQKEDVDKGLKLGAADYLIKAHFMPAETVEKVKKVLAASGR</sequence>
<accession>A0A1F7USE0</accession>
<dbReference type="SUPFAM" id="SSF52172">
    <property type="entry name" value="CheY-like"/>
    <property type="match status" value="1"/>
</dbReference>
<dbReference type="InterPro" id="IPR011006">
    <property type="entry name" value="CheY-like_superfamily"/>
</dbReference>
<name>A0A1F7USE0_9BACT</name>
<evidence type="ECO:0000313" key="5">
    <source>
        <dbReference type="Proteomes" id="UP000176897"/>
    </source>
</evidence>
<dbReference type="PROSITE" id="PS50110">
    <property type="entry name" value="RESPONSE_REGULATORY"/>
    <property type="match status" value="1"/>
</dbReference>
<dbReference type="Proteomes" id="UP000176897">
    <property type="component" value="Unassembled WGS sequence"/>
</dbReference>
<dbReference type="EMBL" id="MGEJ01000009">
    <property type="protein sequence ID" value="OGL81223.1"/>
    <property type="molecule type" value="Genomic_DNA"/>
</dbReference>
<evidence type="ECO:0000313" key="4">
    <source>
        <dbReference type="EMBL" id="OGL81223.1"/>
    </source>
</evidence>
<protein>
    <recommendedName>
        <fullName evidence="3">Response regulatory domain-containing protein</fullName>
    </recommendedName>
</protein>
<dbReference type="PANTHER" id="PTHR44591">
    <property type="entry name" value="STRESS RESPONSE REGULATOR PROTEIN 1"/>
    <property type="match status" value="1"/>
</dbReference>
<dbReference type="InterPro" id="IPR001789">
    <property type="entry name" value="Sig_transdc_resp-reg_receiver"/>
</dbReference>
<dbReference type="Pfam" id="PF00072">
    <property type="entry name" value="Response_reg"/>
    <property type="match status" value="1"/>
</dbReference>
<evidence type="ECO:0000259" key="3">
    <source>
        <dbReference type="PROSITE" id="PS50110"/>
    </source>
</evidence>
<dbReference type="AlphaFoldDB" id="A0A1F7USE0"/>
<dbReference type="SMART" id="SM00448">
    <property type="entry name" value="REC"/>
    <property type="match status" value="1"/>
</dbReference>
<dbReference type="CDD" id="cd17574">
    <property type="entry name" value="REC_OmpR"/>
    <property type="match status" value="1"/>
</dbReference>
<dbReference type="PANTHER" id="PTHR44591:SF3">
    <property type="entry name" value="RESPONSE REGULATORY DOMAIN-CONTAINING PROTEIN"/>
    <property type="match status" value="1"/>
</dbReference>
<keyword evidence="1 2" id="KW-0597">Phosphoprotein</keyword>
<evidence type="ECO:0000256" key="1">
    <source>
        <dbReference type="ARBA" id="ARBA00022553"/>
    </source>
</evidence>
<comment type="caution">
    <text evidence="4">The sequence shown here is derived from an EMBL/GenBank/DDBJ whole genome shotgun (WGS) entry which is preliminary data.</text>
</comment>